<protein>
    <recommendedName>
        <fullName evidence="2">B12-binding domain-containing protein</fullName>
    </recommendedName>
</protein>
<dbReference type="AlphaFoldDB" id="X0Y4Y4"/>
<gene>
    <name evidence="1" type="ORF">S01H1_79197</name>
</gene>
<feature type="non-terminal residue" evidence="1">
    <location>
        <position position="75"/>
    </location>
</feature>
<dbReference type="Gene3D" id="3.40.50.280">
    <property type="entry name" value="Cobalamin-binding domain"/>
    <property type="match status" value="1"/>
</dbReference>
<reference evidence="1" key="1">
    <citation type="journal article" date="2014" name="Front. Microbiol.">
        <title>High frequency of phylogenetically diverse reductive dehalogenase-homologous genes in deep subseafloor sedimentary metagenomes.</title>
        <authorList>
            <person name="Kawai M."/>
            <person name="Futagami T."/>
            <person name="Toyoda A."/>
            <person name="Takaki Y."/>
            <person name="Nishi S."/>
            <person name="Hori S."/>
            <person name="Arai W."/>
            <person name="Tsubouchi T."/>
            <person name="Morono Y."/>
            <person name="Uchiyama I."/>
            <person name="Ito T."/>
            <person name="Fujiyama A."/>
            <person name="Inagaki F."/>
            <person name="Takami H."/>
        </authorList>
    </citation>
    <scope>NUCLEOTIDE SEQUENCE</scope>
    <source>
        <strain evidence="1">Expedition CK06-06</strain>
    </source>
</reference>
<sequence>MLPPEWEKKLVDMNAEPLNNKDIEWADYVFISAMVVQQKSAREVINRSKKFGRKIVAGGPLFTAGYEHFGFDDID</sequence>
<evidence type="ECO:0000313" key="1">
    <source>
        <dbReference type="EMBL" id="GAG50969.1"/>
    </source>
</evidence>
<name>X0Y4Y4_9ZZZZ</name>
<accession>X0Y4Y4</accession>
<proteinExistence type="predicted"/>
<evidence type="ECO:0008006" key="2">
    <source>
        <dbReference type="Google" id="ProtNLM"/>
    </source>
</evidence>
<comment type="caution">
    <text evidence="1">The sequence shown here is derived from an EMBL/GenBank/DDBJ whole genome shotgun (WGS) entry which is preliminary data.</text>
</comment>
<organism evidence="1">
    <name type="scientific">marine sediment metagenome</name>
    <dbReference type="NCBI Taxonomy" id="412755"/>
    <lineage>
        <taxon>unclassified sequences</taxon>
        <taxon>metagenomes</taxon>
        <taxon>ecological metagenomes</taxon>
    </lineage>
</organism>
<dbReference type="EMBL" id="BARS01053363">
    <property type="protein sequence ID" value="GAG50969.1"/>
    <property type="molecule type" value="Genomic_DNA"/>
</dbReference>